<dbReference type="VEuPathDB" id="FungiDB:PHYSODRAFT_284399"/>
<evidence type="ECO:0000313" key="4">
    <source>
        <dbReference type="EMBL" id="AEK81343.1"/>
    </source>
</evidence>
<name>G1FTA3_PHYSO</name>
<sequence length="208" mass="23525">MGLYQVLLLFATVSVSHFAHCKGISSDSEPIHMSPPDAPFSAFRQQNRGTTRFLRTGEEERQISAGNVVGMVASAINNEGQLGLYLSLGLKPETVKKLLKVKKTEGKRFRSYSKYFYRFYVKYLDAPLSHLPASTVDNIMNARLHSFLAGPLTPPQVKNLIGDGKYLQRYYEMYSDVQVRMSKRINGFSAETLRLNGRDRTVHTRIEA</sequence>
<proteinExistence type="predicted"/>
<protein>
    <submittedName>
        <fullName evidence="2">Avh445</fullName>
    </submittedName>
</protein>
<evidence type="ECO:0000313" key="2">
    <source>
        <dbReference type="EMBL" id="AEK81341.1"/>
    </source>
</evidence>
<feature type="chain" id="PRO_5007659771" evidence="1">
    <location>
        <begin position="22"/>
        <end position="208"/>
    </location>
</feature>
<accession>G1FTA3</accession>
<organism evidence="2">
    <name type="scientific">Phytophthora sojae</name>
    <name type="common">Soybean stem and root rot agent</name>
    <name type="synonym">Phytophthora megasperma f. sp. glycines</name>
    <dbReference type="NCBI Taxonomy" id="67593"/>
    <lineage>
        <taxon>Eukaryota</taxon>
        <taxon>Sar</taxon>
        <taxon>Stramenopiles</taxon>
        <taxon>Oomycota</taxon>
        <taxon>Peronosporomycetes</taxon>
        <taxon>Peronosporales</taxon>
        <taxon>Peronosporaceae</taxon>
        <taxon>Phytophthora</taxon>
    </lineage>
</organism>
<dbReference type="EMBL" id="JN254530">
    <property type="protein sequence ID" value="AEK81343.1"/>
    <property type="molecule type" value="Genomic_DNA"/>
</dbReference>
<dbReference type="EMBL" id="JN254529">
    <property type="protein sequence ID" value="AEK81342.1"/>
    <property type="molecule type" value="Genomic_DNA"/>
</dbReference>
<gene>
    <name evidence="2" type="primary">Avh</name>
</gene>
<dbReference type="AlphaFoldDB" id="G1FTA3"/>
<keyword evidence="1" id="KW-0732">Signal</keyword>
<feature type="signal peptide" evidence="1">
    <location>
        <begin position="1"/>
        <end position="21"/>
    </location>
</feature>
<evidence type="ECO:0000256" key="1">
    <source>
        <dbReference type="SAM" id="SignalP"/>
    </source>
</evidence>
<evidence type="ECO:0000313" key="3">
    <source>
        <dbReference type="EMBL" id="AEK81342.1"/>
    </source>
</evidence>
<dbReference type="EMBL" id="JN254528">
    <property type="protein sequence ID" value="AEK81341.1"/>
    <property type="molecule type" value="Genomic_DNA"/>
</dbReference>
<reference evidence="2" key="1">
    <citation type="journal article" date="2011" name="Plant Cell">
        <title>Transcriptional programming and functional interactions within the Phytophthora sojae RXLR effector repertoire.</title>
        <authorList>
            <person name="Wang Q."/>
            <person name="Han C."/>
            <person name="Ferreira A.O."/>
            <person name="Yu X."/>
            <person name="Ye W."/>
            <person name="Tripathy S."/>
            <person name="Kale S.D."/>
            <person name="Gu B."/>
            <person name="Sheng Y."/>
            <person name="Sui Y."/>
            <person name="Wang X."/>
            <person name="Zhang Z."/>
            <person name="Cheng B."/>
            <person name="Dong S."/>
            <person name="Shan W."/>
            <person name="Zheng X."/>
            <person name="Dou D."/>
            <person name="Tyler B.M."/>
            <person name="Wang Y."/>
        </authorList>
    </citation>
    <scope>NUCLEOTIDE SEQUENCE</scope>
    <source>
        <strain evidence="2">P7064</strain>
        <strain evidence="3">P7074</strain>
        <strain evidence="4">P7076</strain>
    </source>
</reference>